<organism evidence="1 2">
    <name type="scientific">Blattamonas nauphoetae</name>
    <dbReference type="NCBI Taxonomy" id="2049346"/>
    <lineage>
        <taxon>Eukaryota</taxon>
        <taxon>Metamonada</taxon>
        <taxon>Preaxostyla</taxon>
        <taxon>Oxymonadida</taxon>
        <taxon>Blattamonas</taxon>
    </lineage>
</organism>
<reference evidence="1 2" key="1">
    <citation type="journal article" date="2022" name="bioRxiv">
        <title>Genomics of Preaxostyla Flagellates Illuminates Evolutionary Transitions and the Path Towards Mitochondrial Loss.</title>
        <authorList>
            <person name="Novak L.V.F."/>
            <person name="Treitli S.C."/>
            <person name="Pyrih J."/>
            <person name="Halakuc P."/>
            <person name="Pipaliya S.V."/>
            <person name="Vacek V."/>
            <person name="Brzon O."/>
            <person name="Soukal P."/>
            <person name="Eme L."/>
            <person name="Dacks J.B."/>
            <person name="Karnkowska A."/>
            <person name="Elias M."/>
            <person name="Hampl V."/>
        </authorList>
    </citation>
    <scope>NUCLEOTIDE SEQUENCE [LARGE SCALE GENOMIC DNA]</scope>
    <source>
        <strain evidence="1">NAU3</strain>
        <tissue evidence="1">Gut</tissue>
    </source>
</reference>
<dbReference type="Proteomes" id="UP001281761">
    <property type="component" value="Unassembled WGS sequence"/>
</dbReference>
<proteinExistence type="predicted"/>
<evidence type="ECO:0000313" key="1">
    <source>
        <dbReference type="EMBL" id="KAK2953539.1"/>
    </source>
</evidence>
<name>A0ABQ9XP62_9EUKA</name>
<keyword evidence="2" id="KW-1185">Reference proteome</keyword>
<sequence>MKMNEWWVGLSMSGSEMVRLKREIWLFALNSSWSRASTPYTEMSFPILVVGMRSGFSVQMVVFFMKHVRGLNMRLCTDSMESMLYTSIGSTTESPISGISPKRQRLWRFITYVEYAAKTSRTSSCCDDMCSRPVQPGDVRRLKSLSGTPSEGYRIWRARKCSSWMPASRRPERPTRTGQGRASIVLTTMMMERRREAAKRTKKIASAAKMRPRETAFWNWCLFLRSTTGGMLRAGRFERRSSLFLFFFFDFSSRMSSSSNWSPSLSSSSFVESSSLSSALDVDVIARESCVSPSAFLLDAAVSDKPGSFVVESGGRSGWEPCGCDGDCGPVVFMFFVDARF</sequence>
<evidence type="ECO:0000313" key="2">
    <source>
        <dbReference type="Proteomes" id="UP001281761"/>
    </source>
</evidence>
<comment type="caution">
    <text evidence="1">The sequence shown here is derived from an EMBL/GenBank/DDBJ whole genome shotgun (WGS) entry which is preliminary data.</text>
</comment>
<gene>
    <name evidence="1" type="ORF">BLNAU_11539</name>
</gene>
<accession>A0ABQ9XP62</accession>
<protein>
    <submittedName>
        <fullName evidence="1">Uncharacterized protein</fullName>
    </submittedName>
</protein>
<dbReference type="EMBL" id="JARBJD010000090">
    <property type="protein sequence ID" value="KAK2953539.1"/>
    <property type="molecule type" value="Genomic_DNA"/>
</dbReference>